<evidence type="ECO:0000259" key="2">
    <source>
        <dbReference type="Pfam" id="PF04101"/>
    </source>
</evidence>
<proteinExistence type="inferred from homology"/>
<dbReference type="EMBL" id="CP063144">
    <property type="protein sequence ID" value="QOR94809.1"/>
    <property type="molecule type" value="Genomic_DNA"/>
</dbReference>
<dbReference type="Proteomes" id="UP000593766">
    <property type="component" value="Chromosome"/>
</dbReference>
<feature type="domain" description="Glycosyl transferase family 28 C-terminal" evidence="2">
    <location>
        <begin position="175"/>
        <end position="314"/>
    </location>
</feature>
<dbReference type="PANTHER" id="PTHR21015:SF22">
    <property type="entry name" value="GLYCOSYLTRANSFERASE"/>
    <property type="match status" value="1"/>
</dbReference>
<name>A0A7M1US59_9CREN</name>
<dbReference type="RefSeq" id="WP_193436605.1">
    <property type="nucleotide sequence ID" value="NZ_CP063144.1"/>
</dbReference>
<reference evidence="3 4" key="1">
    <citation type="submission" date="2020-10" db="EMBL/GenBank/DDBJ databases">
        <title>Complete genome sequence of Thermosphaera aggregans strain 3507.</title>
        <authorList>
            <person name="Zayulina K.S."/>
            <person name="Elcheninov A.G."/>
            <person name="Toshchakov S.V."/>
            <person name="Kublanov I.V."/>
            <person name="Kochetkova T.V."/>
        </authorList>
    </citation>
    <scope>NUCLEOTIDE SEQUENCE [LARGE SCALE GENOMIC DNA]</scope>
    <source>
        <strain evidence="3 4">3507</strain>
    </source>
</reference>
<accession>A0A7M1US59</accession>
<dbReference type="OrthoDB" id="17804at2157"/>
<dbReference type="SUPFAM" id="SSF53756">
    <property type="entry name" value="UDP-Glycosyltransferase/glycogen phosphorylase"/>
    <property type="match status" value="1"/>
</dbReference>
<dbReference type="AlphaFoldDB" id="A0A7M1US59"/>
<evidence type="ECO:0000256" key="1">
    <source>
        <dbReference type="ARBA" id="ARBA00006962"/>
    </source>
</evidence>
<evidence type="ECO:0000313" key="3">
    <source>
        <dbReference type="EMBL" id="QOR94809.1"/>
    </source>
</evidence>
<dbReference type="GeneID" id="59454248"/>
<dbReference type="InterPro" id="IPR007235">
    <property type="entry name" value="Glyco_trans_28_C"/>
</dbReference>
<evidence type="ECO:0000313" key="4">
    <source>
        <dbReference type="Proteomes" id="UP000593766"/>
    </source>
</evidence>
<dbReference type="PANTHER" id="PTHR21015">
    <property type="entry name" value="UDP-N-ACETYLGLUCOSAMINE--N-ACETYLMURAMYL-(PENTAPEPTIDE) PYROPHOSPHORYL-UNDECAPRENOL N-ACETYLGLUCOSAMINE TRANSFERASE 1"/>
    <property type="match status" value="1"/>
</dbReference>
<gene>
    <name evidence="3" type="ORF">IMZ38_02480</name>
</gene>
<dbReference type="Gene3D" id="3.40.50.2000">
    <property type="entry name" value="Glycogen Phosphorylase B"/>
    <property type="match status" value="2"/>
</dbReference>
<dbReference type="GO" id="GO:0016758">
    <property type="term" value="F:hexosyltransferase activity"/>
    <property type="evidence" value="ECO:0007669"/>
    <property type="project" value="InterPro"/>
</dbReference>
<organism evidence="3 4">
    <name type="scientific">Thermosphaera chiliense</name>
    <dbReference type="NCBI Taxonomy" id="3402707"/>
    <lineage>
        <taxon>Archaea</taxon>
        <taxon>Thermoproteota</taxon>
        <taxon>Thermoprotei</taxon>
        <taxon>Desulfurococcales</taxon>
        <taxon>Desulfurococcaceae</taxon>
        <taxon>Thermosphaera</taxon>
    </lineage>
</organism>
<dbReference type="KEGG" id="tcs:IMZ38_02480"/>
<keyword evidence="4" id="KW-1185">Reference proteome</keyword>
<protein>
    <submittedName>
        <fullName evidence="3">Polysaccharide biosynthesis protein</fullName>
    </submittedName>
</protein>
<comment type="similarity">
    <text evidence="1">Belongs to the glycosyltransferase 28 family.</text>
</comment>
<dbReference type="Pfam" id="PF04101">
    <property type="entry name" value="Glyco_tran_28_C"/>
    <property type="match status" value="1"/>
</dbReference>
<sequence length="324" mass="36056">MLRGLVIAGYGGHAGYAFSAAYELAKHGVELDILLPKGYEHLSKKFTRLGKLRYAVLPRKPLEPFHRGIHRWLAGFASTAWLVKEKYDFVFAAGSNFSIPASAWLKLFKGTPVYVVEDVNRFSKPAKAVKILHMLGAKVLLHWEEQKALYDDGIVVGPLHEPALHQPSDEGYLLVTLGTLGSSEVFEAVVRLSFEKVVVQTGDIDPTPFISRKPHWVFFKHVDDFHKWLAGASVVVTHPGTTAVTARLAYGKPVVIVYSKRHSPLYPREDVEMLASKLKAVFIDQVTPGNLEAALQEAAKLEKPLYENGARNASEFILRDCLKT</sequence>